<accession>A0A0A9Z8L3</accession>
<reference evidence="1" key="1">
    <citation type="journal article" date="2014" name="PLoS ONE">
        <title>Transcriptome-Based Identification of ABC Transporters in the Western Tarnished Plant Bug Lygus hesperus.</title>
        <authorList>
            <person name="Hull J.J."/>
            <person name="Chaney K."/>
            <person name="Geib S.M."/>
            <person name="Fabrick J.A."/>
            <person name="Brent C.S."/>
            <person name="Walsh D."/>
            <person name="Lavine L.C."/>
        </authorList>
    </citation>
    <scope>NUCLEOTIDE SEQUENCE</scope>
</reference>
<sequence>MAEVSSLSKIEIPRWIMASIESSSVALHTYCDASSTSYAAVSFLRVKTGDNVFVTLVGAKSRVAPLKKLTIPRLELLAATIGARLAASIVKELGKVDLFF</sequence>
<name>A0A0A9Z8L3_LYGHE</name>
<keyword evidence="1" id="KW-0436">Ligase</keyword>
<protein>
    <submittedName>
        <fullName evidence="1">Cysteine--tRNA ligase</fullName>
    </submittedName>
</protein>
<gene>
    <name evidence="1" type="primary">YNL247W_0</name>
    <name evidence="1" type="ORF">CM83_104218</name>
</gene>
<dbReference type="InterPro" id="IPR008042">
    <property type="entry name" value="Retrotrans_Pao"/>
</dbReference>
<proteinExistence type="predicted"/>
<dbReference type="GO" id="GO:0016874">
    <property type="term" value="F:ligase activity"/>
    <property type="evidence" value="ECO:0007669"/>
    <property type="project" value="UniProtKB-KW"/>
</dbReference>
<feature type="non-terminal residue" evidence="1">
    <location>
        <position position="100"/>
    </location>
</feature>
<reference evidence="1" key="2">
    <citation type="submission" date="2014-07" db="EMBL/GenBank/DDBJ databases">
        <authorList>
            <person name="Hull J."/>
        </authorList>
    </citation>
    <scope>NUCLEOTIDE SEQUENCE</scope>
</reference>
<evidence type="ECO:0000313" key="1">
    <source>
        <dbReference type="EMBL" id="JAG38120.1"/>
    </source>
</evidence>
<dbReference type="Pfam" id="PF05380">
    <property type="entry name" value="Peptidase_A17"/>
    <property type="match status" value="1"/>
</dbReference>
<dbReference type="PANTHER" id="PTHR47331">
    <property type="entry name" value="PHD-TYPE DOMAIN-CONTAINING PROTEIN"/>
    <property type="match status" value="1"/>
</dbReference>
<dbReference type="AlphaFoldDB" id="A0A0A9Z8L3"/>
<organism evidence="1">
    <name type="scientific">Lygus hesperus</name>
    <name type="common">Western plant bug</name>
    <dbReference type="NCBI Taxonomy" id="30085"/>
    <lineage>
        <taxon>Eukaryota</taxon>
        <taxon>Metazoa</taxon>
        <taxon>Ecdysozoa</taxon>
        <taxon>Arthropoda</taxon>
        <taxon>Hexapoda</taxon>
        <taxon>Insecta</taxon>
        <taxon>Pterygota</taxon>
        <taxon>Neoptera</taxon>
        <taxon>Paraneoptera</taxon>
        <taxon>Hemiptera</taxon>
        <taxon>Heteroptera</taxon>
        <taxon>Panheteroptera</taxon>
        <taxon>Cimicomorpha</taxon>
        <taxon>Miridae</taxon>
        <taxon>Mirini</taxon>
        <taxon>Lygus</taxon>
    </lineage>
</organism>
<dbReference type="EMBL" id="GBHO01005484">
    <property type="protein sequence ID" value="JAG38120.1"/>
    <property type="molecule type" value="Transcribed_RNA"/>
</dbReference>